<dbReference type="Proteomes" id="UP000606786">
    <property type="component" value="Unassembled WGS sequence"/>
</dbReference>
<keyword evidence="2" id="KW-1185">Reference proteome</keyword>
<gene>
    <name evidence="1" type="ORF">CCAP1982_LOCUS20544</name>
</gene>
<proteinExistence type="predicted"/>
<reference evidence="1" key="1">
    <citation type="submission" date="2020-11" db="EMBL/GenBank/DDBJ databases">
        <authorList>
            <person name="Whitehead M."/>
        </authorList>
    </citation>
    <scope>NUCLEOTIDE SEQUENCE</scope>
    <source>
        <strain evidence="1">EGII</strain>
    </source>
</reference>
<dbReference type="OrthoDB" id="7972737at2759"/>
<protein>
    <submittedName>
        <fullName evidence="1">(Mediterranean fruit fly) hypothetical protein</fullName>
    </submittedName>
</protein>
<evidence type="ECO:0000313" key="1">
    <source>
        <dbReference type="EMBL" id="CAD7012464.1"/>
    </source>
</evidence>
<dbReference type="AlphaFoldDB" id="A0A811VBS7"/>
<evidence type="ECO:0000313" key="2">
    <source>
        <dbReference type="Proteomes" id="UP000606786"/>
    </source>
</evidence>
<dbReference type="EMBL" id="CAJHJT010000056">
    <property type="protein sequence ID" value="CAD7012464.1"/>
    <property type="molecule type" value="Genomic_DNA"/>
</dbReference>
<comment type="caution">
    <text evidence="1">The sequence shown here is derived from an EMBL/GenBank/DDBJ whole genome shotgun (WGS) entry which is preliminary data.</text>
</comment>
<name>A0A811VBS7_CERCA</name>
<organism evidence="1 2">
    <name type="scientific">Ceratitis capitata</name>
    <name type="common">Mediterranean fruit fly</name>
    <name type="synonym">Tephritis capitata</name>
    <dbReference type="NCBI Taxonomy" id="7213"/>
    <lineage>
        <taxon>Eukaryota</taxon>
        <taxon>Metazoa</taxon>
        <taxon>Ecdysozoa</taxon>
        <taxon>Arthropoda</taxon>
        <taxon>Hexapoda</taxon>
        <taxon>Insecta</taxon>
        <taxon>Pterygota</taxon>
        <taxon>Neoptera</taxon>
        <taxon>Endopterygota</taxon>
        <taxon>Diptera</taxon>
        <taxon>Brachycera</taxon>
        <taxon>Muscomorpha</taxon>
        <taxon>Tephritoidea</taxon>
        <taxon>Tephritidae</taxon>
        <taxon>Ceratitis</taxon>
        <taxon>Ceratitis</taxon>
    </lineage>
</organism>
<sequence length="113" mass="13461">MIDEEYLDLNIIELISACKNLKVLGVPLEWLNEELSLKKLYNLLKEQSEWKSHRLIVKCLRKVSTIINRASTKELWRSNEHYGNGLSQRRNRPLYPTLLLERLFEIHFNKPVD</sequence>
<accession>A0A811VBS7</accession>